<feature type="binding site" evidence="5">
    <location>
        <position position="320"/>
    </location>
    <ligand>
        <name>ATP</name>
        <dbReference type="ChEBI" id="CHEBI:30616"/>
    </ligand>
</feature>
<feature type="domain" description="Protein kinase" evidence="6">
    <location>
        <begin position="286"/>
        <end position="591"/>
    </location>
</feature>
<evidence type="ECO:0000256" key="1">
    <source>
        <dbReference type="ARBA" id="ARBA00022679"/>
    </source>
</evidence>
<evidence type="ECO:0000256" key="4">
    <source>
        <dbReference type="ARBA" id="ARBA00022840"/>
    </source>
</evidence>
<dbReference type="InterPro" id="IPR008266">
    <property type="entry name" value="Tyr_kinase_AS"/>
</dbReference>
<keyword evidence="1" id="KW-0808">Transferase</keyword>
<dbReference type="PANTHER" id="PTHR11042:SF178">
    <property type="entry name" value="EUKARYOTIC TRANSLATION INITIATION FACTOR 2-ALPHA KINASE 1"/>
    <property type="match status" value="1"/>
</dbReference>
<protein>
    <recommendedName>
        <fullName evidence="6">Protein kinase domain-containing protein</fullName>
    </recommendedName>
</protein>
<dbReference type="Gene3D" id="1.10.510.10">
    <property type="entry name" value="Transferase(Phosphotransferase) domain 1"/>
    <property type="match status" value="1"/>
</dbReference>
<proteinExistence type="predicted"/>
<comment type="caution">
    <text evidence="7">The sequence shown here is derived from an EMBL/GenBank/DDBJ whole genome shotgun (WGS) entry which is preliminary data.</text>
</comment>
<name>A0AAV5SX37_9BILA</name>
<dbReference type="Pfam" id="PF00069">
    <property type="entry name" value="Pkinase"/>
    <property type="match status" value="1"/>
</dbReference>
<dbReference type="SUPFAM" id="SSF56112">
    <property type="entry name" value="Protein kinase-like (PK-like)"/>
    <property type="match status" value="1"/>
</dbReference>
<dbReference type="Gene3D" id="3.30.200.20">
    <property type="entry name" value="Phosphorylase Kinase, domain 1"/>
    <property type="match status" value="1"/>
</dbReference>
<feature type="non-terminal residue" evidence="7">
    <location>
        <position position="1"/>
    </location>
</feature>
<reference evidence="7" key="1">
    <citation type="submission" date="2023-10" db="EMBL/GenBank/DDBJ databases">
        <title>Genome assembly of Pristionchus species.</title>
        <authorList>
            <person name="Yoshida K."/>
            <person name="Sommer R.J."/>
        </authorList>
    </citation>
    <scope>NUCLEOTIDE SEQUENCE</scope>
    <source>
        <strain evidence="7">RS0144</strain>
    </source>
</reference>
<dbReference type="GO" id="GO:0005634">
    <property type="term" value="C:nucleus"/>
    <property type="evidence" value="ECO:0007669"/>
    <property type="project" value="TreeGrafter"/>
</dbReference>
<evidence type="ECO:0000313" key="7">
    <source>
        <dbReference type="EMBL" id="GMS87766.1"/>
    </source>
</evidence>
<dbReference type="PROSITE" id="PS00107">
    <property type="entry name" value="PROTEIN_KINASE_ATP"/>
    <property type="match status" value="1"/>
</dbReference>
<dbReference type="EMBL" id="BTSX01000003">
    <property type="protein sequence ID" value="GMS87766.1"/>
    <property type="molecule type" value="Genomic_DNA"/>
</dbReference>
<keyword evidence="4 5" id="KW-0067">ATP-binding</keyword>
<evidence type="ECO:0000256" key="2">
    <source>
        <dbReference type="ARBA" id="ARBA00022741"/>
    </source>
</evidence>
<sequence length="598" mass="68951">FFLTRKGLEFHYERVTDDLTRIRSQTLTVKSSNKNSYQCILEEISYNIRGVLNETLYLESVYKDPKTKLSFHIFYKTVFEEKENGEGLSISKIGDPIATVDVEMMDSPHYLKCDTLGFHTLFSFEGEEVTEGIDLKRIGSDYTAMVVSDELVVFMPMTTPYKRTKLTVVFHAENVELINMHVREDAYLVYTFAHIKLEEQYILKINPIKKTSCKLKVISHLKRKSKLDCINQGNMVKILRASDIDITYQTMTGNVTISNLEWEKDSEFIVFSSDDQSSFYKIEKHFDKIQHLGTGGFAKVLKVRSKRDFFNYALKIVVMKEDNLYSCSKRELLAMVQFNHPGIIRVHEWFIRCVGHDFERELGTNYFNEKEDEEEIDDDDDVEKRGSNEVKPEKLECLFLLLEVCTSSLENWLTKERGENGEIRIKLKELSDELFAKQLSSALRTIHDKKIIHRDITPMNIFVFGETDSEGVKIGDFGACRFLSSSDGAKTAKLTNDVGQKSYESPEQREGKDYSLPSDIFALGFVFVRMYLSTSTASELSKVFEALRVEGDGRTIPDVLKQMKMVHLIMDMTHSDPLKRPTAEEVRSTLIEIYSQID</sequence>
<dbReference type="PANTHER" id="PTHR11042">
    <property type="entry name" value="EUKARYOTIC TRANSLATION INITIATION FACTOR 2-ALPHA KINASE EIF2-ALPHA KINASE -RELATED"/>
    <property type="match status" value="1"/>
</dbReference>
<dbReference type="PROSITE" id="PS50011">
    <property type="entry name" value="PROTEIN_KINASE_DOM"/>
    <property type="match status" value="1"/>
</dbReference>
<dbReference type="Proteomes" id="UP001432027">
    <property type="component" value="Unassembled WGS sequence"/>
</dbReference>
<dbReference type="InterPro" id="IPR011009">
    <property type="entry name" value="Kinase-like_dom_sf"/>
</dbReference>
<keyword evidence="2 5" id="KW-0547">Nucleotide-binding</keyword>
<accession>A0AAV5SX37</accession>
<dbReference type="GO" id="GO:0004672">
    <property type="term" value="F:protein kinase activity"/>
    <property type="evidence" value="ECO:0007669"/>
    <property type="project" value="InterPro"/>
</dbReference>
<dbReference type="InterPro" id="IPR050339">
    <property type="entry name" value="CC_SR_Kinase"/>
</dbReference>
<gene>
    <name evidence="7" type="ORF">PENTCL1PPCAC_9941</name>
</gene>
<organism evidence="7 8">
    <name type="scientific">Pristionchus entomophagus</name>
    <dbReference type="NCBI Taxonomy" id="358040"/>
    <lineage>
        <taxon>Eukaryota</taxon>
        <taxon>Metazoa</taxon>
        <taxon>Ecdysozoa</taxon>
        <taxon>Nematoda</taxon>
        <taxon>Chromadorea</taxon>
        <taxon>Rhabditida</taxon>
        <taxon>Rhabditina</taxon>
        <taxon>Diplogasteromorpha</taxon>
        <taxon>Diplogasteroidea</taxon>
        <taxon>Neodiplogasteridae</taxon>
        <taxon>Pristionchus</taxon>
    </lineage>
</organism>
<evidence type="ECO:0000259" key="6">
    <source>
        <dbReference type="PROSITE" id="PS50011"/>
    </source>
</evidence>
<dbReference type="PROSITE" id="PS00109">
    <property type="entry name" value="PROTEIN_KINASE_TYR"/>
    <property type="match status" value="1"/>
</dbReference>
<keyword evidence="8" id="KW-1185">Reference proteome</keyword>
<dbReference type="GO" id="GO:0005524">
    <property type="term" value="F:ATP binding"/>
    <property type="evidence" value="ECO:0007669"/>
    <property type="project" value="UniProtKB-UniRule"/>
</dbReference>
<dbReference type="InterPro" id="IPR000719">
    <property type="entry name" value="Prot_kinase_dom"/>
</dbReference>
<dbReference type="GO" id="GO:0005737">
    <property type="term" value="C:cytoplasm"/>
    <property type="evidence" value="ECO:0007669"/>
    <property type="project" value="TreeGrafter"/>
</dbReference>
<dbReference type="AlphaFoldDB" id="A0AAV5SX37"/>
<dbReference type="InterPro" id="IPR017441">
    <property type="entry name" value="Protein_kinase_ATP_BS"/>
</dbReference>
<evidence type="ECO:0000256" key="5">
    <source>
        <dbReference type="PROSITE-ProRule" id="PRU10141"/>
    </source>
</evidence>
<evidence type="ECO:0000256" key="3">
    <source>
        <dbReference type="ARBA" id="ARBA00022777"/>
    </source>
</evidence>
<keyword evidence="3" id="KW-0418">Kinase</keyword>
<evidence type="ECO:0000313" key="8">
    <source>
        <dbReference type="Proteomes" id="UP001432027"/>
    </source>
</evidence>